<gene>
    <name evidence="1" type="ORF">LCGC14_2435370</name>
</gene>
<organism evidence="1">
    <name type="scientific">marine sediment metagenome</name>
    <dbReference type="NCBI Taxonomy" id="412755"/>
    <lineage>
        <taxon>unclassified sequences</taxon>
        <taxon>metagenomes</taxon>
        <taxon>ecological metagenomes</taxon>
    </lineage>
</organism>
<dbReference type="AlphaFoldDB" id="A0A0F9C807"/>
<evidence type="ECO:0000313" key="1">
    <source>
        <dbReference type="EMBL" id="KKL22442.1"/>
    </source>
</evidence>
<reference evidence="1" key="1">
    <citation type="journal article" date="2015" name="Nature">
        <title>Complex archaea that bridge the gap between prokaryotes and eukaryotes.</title>
        <authorList>
            <person name="Spang A."/>
            <person name="Saw J.H."/>
            <person name="Jorgensen S.L."/>
            <person name="Zaremba-Niedzwiedzka K."/>
            <person name="Martijn J."/>
            <person name="Lind A.E."/>
            <person name="van Eijk R."/>
            <person name="Schleper C."/>
            <person name="Guy L."/>
            <person name="Ettema T.J."/>
        </authorList>
    </citation>
    <scope>NUCLEOTIDE SEQUENCE</scope>
</reference>
<sequence>MRIRTYRRSKKKFKSARAAWIDIGKKTGKKASQVEDKAH</sequence>
<proteinExistence type="predicted"/>
<dbReference type="EMBL" id="LAZR01037347">
    <property type="protein sequence ID" value="KKL22442.1"/>
    <property type="molecule type" value="Genomic_DNA"/>
</dbReference>
<comment type="caution">
    <text evidence="1">The sequence shown here is derived from an EMBL/GenBank/DDBJ whole genome shotgun (WGS) entry which is preliminary data.</text>
</comment>
<protein>
    <submittedName>
        <fullName evidence="1">Uncharacterized protein</fullName>
    </submittedName>
</protein>
<accession>A0A0F9C807</accession>
<feature type="non-terminal residue" evidence="1">
    <location>
        <position position="39"/>
    </location>
</feature>
<name>A0A0F9C807_9ZZZZ</name>